<dbReference type="STRING" id="105984.A0A427XQV1"/>
<dbReference type="PANTHER" id="PTHR12083">
    <property type="entry name" value="BIFUNCTIONAL POLYNUCLEOTIDE PHOSPHATASE/KINASE"/>
    <property type="match status" value="1"/>
</dbReference>
<comment type="caution">
    <text evidence="1">The sequence shown here is derived from an EMBL/GenBank/DDBJ whole genome shotgun (WGS) entry which is preliminary data.</text>
</comment>
<dbReference type="SUPFAM" id="SSF52540">
    <property type="entry name" value="P-loop containing nucleoside triphosphate hydrolases"/>
    <property type="match status" value="1"/>
</dbReference>
<dbReference type="SUPFAM" id="SSF56784">
    <property type="entry name" value="HAD-like"/>
    <property type="match status" value="1"/>
</dbReference>
<dbReference type="Proteomes" id="UP000279236">
    <property type="component" value="Unassembled WGS sequence"/>
</dbReference>
<dbReference type="GO" id="GO:0006281">
    <property type="term" value="P:DNA repair"/>
    <property type="evidence" value="ECO:0007669"/>
    <property type="project" value="TreeGrafter"/>
</dbReference>
<accession>A0A427XQV1</accession>
<dbReference type="PANTHER" id="PTHR12083:SF9">
    <property type="entry name" value="BIFUNCTIONAL POLYNUCLEOTIDE PHOSPHATASE_KINASE"/>
    <property type="match status" value="1"/>
</dbReference>
<dbReference type="Gene3D" id="3.40.50.1000">
    <property type="entry name" value="HAD superfamily/HAD-like"/>
    <property type="match status" value="1"/>
</dbReference>
<evidence type="ECO:0000313" key="2">
    <source>
        <dbReference type="Proteomes" id="UP000279236"/>
    </source>
</evidence>
<proteinExistence type="predicted"/>
<dbReference type="GO" id="GO:0003690">
    <property type="term" value="F:double-stranded DNA binding"/>
    <property type="evidence" value="ECO:0007669"/>
    <property type="project" value="TreeGrafter"/>
</dbReference>
<dbReference type="InterPro" id="IPR006551">
    <property type="entry name" value="Polynucleotide_phosphatase"/>
</dbReference>
<evidence type="ECO:0000313" key="1">
    <source>
        <dbReference type="EMBL" id="RSH81183.1"/>
    </source>
</evidence>
<dbReference type="AlphaFoldDB" id="A0A427XQV1"/>
<dbReference type="InterPro" id="IPR023214">
    <property type="entry name" value="HAD_sf"/>
</dbReference>
<dbReference type="InterPro" id="IPR006549">
    <property type="entry name" value="HAD-SF_hydro_IIIA"/>
</dbReference>
<dbReference type="InterPro" id="IPR027417">
    <property type="entry name" value="P-loop_NTPase"/>
</dbReference>
<dbReference type="InterPro" id="IPR036412">
    <property type="entry name" value="HAD-like_sf"/>
</dbReference>
<dbReference type="NCBIfam" id="TIGR01662">
    <property type="entry name" value="HAD-SF-IIIA"/>
    <property type="match status" value="1"/>
</dbReference>
<protein>
    <recommendedName>
        <fullName evidence="3">Polynucleotide kinase 3'-phosphatase</fullName>
    </recommendedName>
</protein>
<dbReference type="GeneID" id="39593163"/>
<dbReference type="Pfam" id="PF08645">
    <property type="entry name" value="PNK3P"/>
    <property type="match status" value="1"/>
</dbReference>
<dbReference type="GO" id="GO:0046404">
    <property type="term" value="F:ATP-dependent polydeoxyribonucleotide 5'-hydroxyl-kinase activity"/>
    <property type="evidence" value="ECO:0007669"/>
    <property type="project" value="TreeGrafter"/>
</dbReference>
<dbReference type="OrthoDB" id="19045at2759"/>
<sequence length="418" mass="47184">MSKRPSTAALPPAKRLAPIFAMGKASTSAPPPTTGTFDHTAPPTMIHYHHLDPLASTSEPSKDPVTIIMYDLDGTLIRPKDGRRFPKDAEDWQWWHGGVPSHLKKMAKAGNHIVVFSNQLMETEKKKRTWKGKLPLIAARIDDVPIRVLAATQRDAFRKPHTGMFDYLVQLYEEKGWKIDREKSLYVGDAAGRKGDHSNTDFTMALNAGLNFETPEEHFLGMGPKYPNPPAAFRPTAMKDYGNLPPIVPSNTPIAREQAEIVLFIGPPAAGKTSFYRRHFDTYEHINQDTLRTRDACIRAARRAADEGRAIVVDNQNRDKGTRALWVNLAKELKLPIRAFHFKVPVDLAEHNSLYRGMYAPIGEPSREVLPKQAFISFSNAYDAPLKNEGFEEVRTVNFVWEGTAEQFKLWDRYLLSK</sequence>
<dbReference type="GO" id="GO:0046403">
    <property type="term" value="F:polynucleotide 3'-phosphatase activity"/>
    <property type="evidence" value="ECO:0007669"/>
    <property type="project" value="TreeGrafter"/>
</dbReference>
<name>A0A427XQV1_9TREE</name>
<organism evidence="1 2">
    <name type="scientific">Apiotrichum porosum</name>
    <dbReference type="NCBI Taxonomy" id="105984"/>
    <lineage>
        <taxon>Eukaryota</taxon>
        <taxon>Fungi</taxon>
        <taxon>Dikarya</taxon>
        <taxon>Basidiomycota</taxon>
        <taxon>Agaricomycotina</taxon>
        <taxon>Tremellomycetes</taxon>
        <taxon>Trichosporonales</taxon>
        <taxon>Trichosporonaceae</taxon>
        <taxon>Apiotrichum</taxon>
    </lineage>
</organism>
<evidence type="ECO:0008006" key="3">
    <source>
        <dbReference type="Google" id="ProtNLM"/>
    </source>
</evidence>
<reference evidence="1 2" key="1">
    <citation type="submission" date="2018-11" db="EMBL/GenBank/DDBJ databases">
        <title>Genome sequence of Apiotrichum porosum DSM 27194.</title>
        <authorList>
            <person name="Aliyu H."/>
            <person name="Gorte O."/>
            <person name="Ochsenreither K."/>
        </authorList>
    </citation>
    <scope>NUCLEOTIDE SEQUENCE [LARGE SCALE GENOMIC DNA]</scope>
    <source>
        <strain evidence="1 2">DSM 27194</strain>
    </source>
</reference>
<dbReference type="RefSeq" id="XP_028475902.1">
    <property type="nucleotide sequence ID" value="XM_028623928.1"/>
</dbReference>
<dbReference type="Pfam" id="PF13671">
    <property type="entry name" value="AAA_33"/>
    <property type="match status" value="1"/>
</dbReference>
<dbReference type="NCBIfam" id="TIGR01664">
    <property type="entry name" value="DNA-3'-Pase"/>
    <property type="match status" value="1"/>
</dbReference>
<dbReference type="InterPro" id="IPR013954">
    <property type="entry name" value="PNK3P"/>
</dbReference>
<dbReference type="EMBL" id="RSCE01000007">
    <property type="protein sequence ID" value="RSH81183.1"/>
    <property type="molecule type" value="Genomic_DNA"/>
</dbReference>
<gene>
    <name evidence="1" type="ORF">EHS24_008620</name>
</gene>
<keyword evidence="2" id="KW-1185">Reference proteome</keyword>
<dbReference type="Gene3D" id="3.40.50.300">
    <property type="entry name" value="P-loop containing nucleotide triphosphate hydrolases"/>
    <property type="match status" value="1"/>
</dbReference>